<dbReference type="InterPro" id="IPR013087">
    <property type="entry name" value="Znf_C2H2_type"/>
</dbReference>
<feature type="compositionally biased region" description="Basic and acidic residues" evidence="2">
    <location>
        <begin position="144"/>
        <end position="155"/>
    </location>
</feature>
<sequence>MNSLSPQRQQQEMLAASSCPCSMSSGILKIPSFTSCRRYMDSPSENCNEMYQEDKDIKEEDKVVDSDKHELETENYHETNVQDIDDYENGTSKTKACLKDKHVGGMDDSNKGSAESKFCLKDAVKLDLDSDFSGMDEVGGAENKVTEDSSKVTDHSEEENCGQNDEIGNNEGHWFEKPEKVDVKDVNDGDSDKTDEDTTNRVISESKKKMLLMSPRTKGDVGTDEGNTNKVKSERNVQSSANDMTRIKNGEKMISVVKNPPVQYLRAWLNETKDSCKTLNLLGVCNKTSKAYKKGNAHKKEYKNNDNENVMKFAEILYKCTLCTTIPSIMTSKQSFIDHVNKLHLSQGDQPHSCGSCSLQFQTIEDLKEHMMFSHTGSDISISCDIEGSDVTDFHGNTNEDHESVNDSDSDSSGHRQFRAKIVKRSKPSHDFQNPKQLVDHTGIETLNGSLDLTKKGEVVNETLATFNAASSKTKERCDIDIKKITDQIAKSDVQGRSRSKDPDNKFPFTPASTAEFGKFTKLVREGGNIVYFCQICNWKSPIKSTFQAHCNLASHKRRVLNPESTLSDKDEGLNENVENSGVPKNPCISSQILSQSNNPYLYSQAYNQNPRKPEPSLFHKYIVHSKSAPFNHKIKTPVVSPYGNSSCTVFENARHNTKRPSECPVDMVIKKRKRFTRNPLNDQTADSESEDDGKTTNQHQNSPAPTSSIMAFLRNKLLGKFTNKGDISLQNEKSRNTNSPENKAIESDADNKKRDCVASDRPLNCHACSFQYHRIDEYEKHFDRVHKSMLWNMLQTSSPGPDHQSSPSLMRGSPDYSCPIGYQRNCSQLFESKMETEGSGNDGRRGSPTGKTALENGTCETGENWRVHKLKELFPECPTTVQTFPMDNESLFHLPPREAQLLSSSRELNADTERIVEHLPTVVQWTGCMETGVYRQELLLVLGASPGEQAYHWGSQCNRAIRLVFPLILKKRKGSQFPFQDHPSEQINHSPGEMYKLGKKHQTLKDLLTKGSNSKDFVSFSENIVTCPSKRDLETVSEKTEIDLSQSISESVRQDAVKEMDDYLVKFGGISSSLPSPEKKTSPSPENRLQLSPVERNLPSLGTELSRSPAGLNTQDQENDGDDESSMSIDVEF</sequence>
<dbReference type="EMBL" id="CP111028">
    <property type="protein sequence ID" value="WAR30976.1"/>
    <property type="molecule type" value="Genomic_DNA"/>
</dbReference>
<feature type="region of interest" description="Disordered" evidence="2">
    <location>
        <begin position="564"/>
        <end position="590"/>
    </location>
</feature>
<evidence type="ECO:0000259" key="3">
    <source>
        <dbReference type="PROSITE" id="PS50157"/>
    </source>
</evidence>
<feature type="compositionally biased region" description="Polar residues" evidence="2">
    <location>
        <begin position="729"/>
        <end position="742"/>
    </location>
</feature>
<proteinExistence type="predicted"/>
<feature type="compositionally biased region" description="Polar residues" evidence="2">
    <location>
        <begin position="225"/>
        <end position="239"/>
    </location>
</feature>
<keyword evidence="5" id="KW-1185">Reference proteome</keyword>
<keyword evidence="1" id="KW-0479">Metal-binding</keyword>
<feature type="domain" description="C2H2-type" evidence="3">
    <location>
        <begin position="352"/>
        <end position="380"/>
    </location>
</feature>
<feature type="region of interest" description="Disordered" evidence="2">
    <location>
        <begin position="133"/>
        <end position="200"/>
    </location>
</feature>
<feature type="compositionally biased region" description="Polar residues" evidence="2">
    <location>
        <begin position="1104"/>
        <end position="1117"/>
    </location>
</feature>
<evidence type="ECO:0000313" key="4">
    <source>
        <dbReference type="EMBL" id="WAR30976.1"/>
    </source>
</evidence>
<protein>
    <recommendedName>
        <fullName evidence="3">C2H2-type domain-containing protein</fullName>
    </recommendedName>
</protein>
<reference evidence="4" key="1">
    <citation type="submission" date="2022-11" db="EMBL/GenBank/DDBJ databases">
        <title>Centuries of genome instability and evolution in soft-shell clam transmissible cancer (bioRxiv).</title>
        <authorList>
            <person name="Hart S.F.M."/>
            <person name="Yonemitsu M.A."/>
            <person name="Giersch R.M."/>
            <person name="Beal B.F."/>
            <person name="Arriagada G."/>
            <person name="Davis B.W."/>
            <person name="Ostrander E.A."/>
            <person name="Goff S.P."/>
            <person name="Metzger M.J."/>
        </authorList>
    </citation>
    <scope>NUCLEOTIDE SEQUENCE</scope>
    <source>
        <strain evidence="4">MELC-2E11</strain>
        <tissue evidence="4">Siphon/mantle</tissue>
    </source>
</reference>
<feature type="compositionally biased region" description="Low complexity" evidence="2">
    <location>
        <begin position="1072"/>
        <end position="1087"/>
    </location>
</feature>
<name>A0ABY7GDE1_MYAAR</name>
<dbReference type="PROSITE" id="PS00028">
    <property type="entry name" value="ZINC_FINGER_C2H2_1"/>
    <property type="match status" value="1"/>
</dbReference>
<feature type="compositionally biased region" description="Basic and acidic residues" evidence="2">
    <location>
        <begin position="173"/>
        <end position="200"/>
    </location>
</feature>
<feature type="region of interest" description="Disordered" evidence="2">
    <location>
        <begin position="725"/>
        <end position="751"/>
    </location>
</feature>
<keyword evidence="1" id="KW-0863">Zinc-finger</keyword>
<dbReference type="Proteomes" id="UP001164746">
    <property type="component" value="Chromosome 17"/>
</dbReference>
<feature type="compositionally biased region" description="Basic and acidic residues" evidence="2">
    <location>
        <begin position="494"/>
        <end position="505"/>
    </location>
</feature>
<feature type="region of interest" description="Disordered" evidence="2">
    <location>
        <begin position="675"/>
        <end position="708"/>
    </location>
</feature>
<evidence type="ECO:0000313" key="5">
    <source>
        <dbReference type="Proteomes" id="UP001164746"/>
    </source>
</evidence>
<evidence type="ECO:0000256" key="2">
    <source>
        <dbReference type="SAM" id="MobiDB-lite"/>
    </source>
</evidence>
<feature type="region of interest" description="Disordered" evidence="2">
    <location>
        <begin position="490"/>
        <end position="509"/>
    </location>
</feature>
<feature type="compositionally biased region" description="Basic and acidic residues" evidence="2">
    <location>
        <begin position="64"/>
        <end position="77"/>
    </location>
</feature>
<accession>A0ABY7GDE1</accession>
<feature type="region of interest" description="Disordered" evidence="2">
    <location>
        <begin position="1069"/>
        <end position="1134"/>
    </location>
</feature>
<feature type="region of interest" description="Disordered" evidence="2">
    <location>
        <begin position="835"/>
        <end position="858"/>
    </location>
</feature>
<feature type="compositionally biased region" description="Polar residues" evidence="2">
    <location>
        <begin position="696"/>
        <end position="708"/>
    </location>
</feature>
<feature type="region of interest" description="Disordered" evidence="2">
    <location>
        <begin position="393"/>
        <end position="417"/>
    </location>
</feature>
<feature type="compositionally biased region" description="Acidic residues" evidence="2">
    <location>
        <begin position="1118"/>
        <end position="1134"/>
    </location>
</feature>
<dbReference type="SMART" id="SM00355">
    <property type="entry name" value="ZnF_C2H2"/>
    <property type="match status" value="4"/>
</dbReference>
<feature type="region of interest" description="Disordered" evidence="2">
    <location>
        <begin position="214"/>
        <end position="239"/>
    </location>
</feature>
<organism evidence="4 5">
    <name type="scientific">Mya arenaria</name>
    <name type="common">Soft-shell clam</name>
    <dbReference type="NCBI Taxonomy" id="6604"/>
    <lineage>
        <taxon>Eukaryota</taxon>
        <taxon>Metazoa</taxon>
        <taxon>Spiralia</taxon>
        <taxon>Lophotrochozoa</taxon>
        <taxon>Mollusca</taxon>
        <taxon>Bivalvia</taxon>
        <taxon>Autobranchia</taxon>
        <taxon>Heteroconchia</taxon>
        <taxon>Euheterodonta</taxon>
        <taxon>Imparidentia</taxon>
        <taxon>Neoheterodontei</taxon>
        <taxon>Myida</taxon>
        <taxon>Myoidea</taxon>
        <taxon>Myidae</taxon>
        <taxon>Mya</taxon>
    </lineage>
</organism>
<feature type="region of interest" description="Disordered" evidence="2">
    <location>
        <begin position="64"/>
        <end position="88"/>
    </location>
</feature>
<evidence type="ECO:0000256" key="1">
    <source>
        <dbReference type="PROSITE-ProRule" id="PRU00042"/>
    </source>
</evidence>
<gene>
    <name evidence="4" type="ORF">MAR_033518</name>
</gene>
<dbReference type="PROSITE" id="PS50157">
    <property type="entry name" value="ZINC_FINGER_C2H2_2"/>
    <property type="match status" value="1"/>
</dbReference>
<dbReference type="Gene3D" id="3.30.160.60">
    <property type="entry name" value="Classic Zinc Finger"/>
    <property type="match status" value="1"/>
</dbReference>
<keyword evidence="1" id="KW-0862">Zinc</keyword>